<dbReference type="GO" id="GO:0004252">
    <property type="term" value="F:serine-type endopeptidase activity"/>
    <property type="evidence" value="ECO:0007669"/>
    <property type="project" value="UniProtKB-EC"/>
</dbReference>
<accession>A0ABN8F1A9</accession>
<protein>
    <recommendedName>
        <fullName evidence="3">prolyl oligopeptidase</fullName>
        <ecNumber evidence="3">3.4.21.26</ecNumber>
    </recommendedName>
</protein>
<dbReference type="EC" id="3.4.21.26" evidence="3"/>
<dbReference type="SUPFAM" id="SSF50993">
    <property type="entry name" value="Peptidase/esterase 'gauge' domain"/>
    <property type="match status" value="1"/>
</dbReference>
<dbReference type="InterPro" id="IPR051167">
    <property type="entry name" value="Prolyl_oligopep/macrocyclase"/>
</dbReference>
<evidence type="ECO:0000256" key="8">
    <source>
        <dbReference type="SAM" id="SignalP"/>
    </source>
</evidence>
<dbReference type="InterPro" id="IPR002471">
    <property type="entry name" value="Pept_S9_AS"/>
</dbReference>
<keyword evidence="5 11" id="KW-0378">Hydrolase</keyword>
<dbReference type="InterPro" id="IPR001375">
    <property type="entry name" value="Peptidase_S9_cat"/>
</dbReference>
<evidence type="ECO:0000256" key="4">
    <source>
        <dbReference type="ARBA" id="ARBA00022670"/>
    </source>
</evidence>
<evidence type="ECO:0000256" key="7">
    <source>
        <dbReference type="SAM" id="MobiDB-lite"/>
    </source>
</evidence>
<reference evidence="11" key="1">
    <citation type="submission" date="2021-12" db="EMBL/GenBank/DDBJ databases">
        <authorList>
            <person name="Rodrigo-Torres L."/>
            <person name="Arahal R. D."/>
            <person name="Lucena T."/>
        </authorList>
    </citation>
    <scope>NUCLEOTIDE SEQUENCE</scope>
    <source>
        <strain evidence="11">CECT 8419</strain>
    </source>
</reference>
<proteinExistence type="inferred from homology"/>
<evidence type="ECO:0000259" key="10">
    <source>
        <dbReference type="Pfam" id="PF02897"/>
    </source>
</evidence>
<evidence type="ECO:0000256" key="6">
    <source>
        <dbReference type="ARBA" id="ARBA00022825"/>
    </source>
</evidence>
<gene>
    <name evidence="11" type="primary">f1pep1</name>
    <name evidence="11" type="ORF">LEM8419_01649</name>
</gene>
<keyword evidence="6" id="KW-0720">Serine protease</keyword>
<comment type="caution">
    <text evidence="11">The sequence shown here is derived from an EMBL/GenBank/DDBJ whole genome shotgun (WGS) entry which is preliminary data.</text>
</comment>
<dbReference type="Proteomes" id="UP000837803">
    <property type="component" value="Unassembled WGS sequence"/>
</dbReference>
<keyword evidence="12" id="KW-1185">Reference proteome</keyword>
<dbReference type="PROSITE" id="PS51257">
    <property type="entry name" value="PROKAR_LIPOPROTEIN"/>
    <property type="match status" value="1"/>
</dbReference>
<dbReference type="RefSeq" id="WP_238750546.1">
    <property type="nucleotide sequence ID" value="NZ_CAKLPZ010000001.1"/>
</dbReference>
<feature type="domain" description="Peptidase S9 prolyl oligopeptidase catalytic" evidence="9">
    <location>
        <begin position="503"/>
        <end position="714"/>
    </location>
</feature>
<evidence type="ECO:0000259" key="9">
    <source>
        <dbReference type="Pfam" id="PF00326"/>
    </source>
</evidence>
<sequence>MDKLFLPLLLCTLLVACARETNPTTMRSTDYPNLPVTYPETRTDGTEDDYFGTTVADEYRWLEDDNSAETKAWVQEENKTTFGYLEQIPFRKDIEERLTELVNYPRLSSPYKVGKYYFYSKNDGLQNQSVIYYKEGMDGEEMVFIDPNAINEEGTTSINLLGADKDNRYMAYSRSDAGSDWTKIYIRDIATNTDMDDELEWVKFSGAGWYGDGFFYSRYPAPAAGDELKGNNTQHSVYFHKLGEPQSADRLVYEDRANPNYYHYGGTTEDEDYFIMYAAPGTDGFATYYLPLDGSGTLPSKIEPIALFDDTKNKSQVIHTAGREFWVHTDIGAPNYHLVKINLDKPGKSNWTEVIPEAENLLQGVNTGGGYLFANYLEQATDRYYRMDYNGDNKTTIELPGVGSAGGFSGKEDEKQLFYVYTSFIYPPTIFAYDVDMNESEPFFQPELKFDPTDYEEKQVTYTSKDGTEVTMFLVHKKGLELDGMNPTYLYGYGGFNISLSPSFSVMRLPLLENGGVFAMANLRGGGEYGEAWHKAGMLENKQNVFDDFIAAGEYLIEQGYTSKEKLAIAGGSNGGLLVGAAMTQRPELFAVAFPAVGVMDMLRYHKFTVGKGWIPEYGSSEDSTMFPVLRKYSPLHNLEPGTQYPATMITTADHDDRVVPAHSFKYAAKLQASQAGEKPVLIRIATDAGHGAGKPISKTIEEQADMWSFFFYNTGTPVQYGVKG</sequence>
<feature type="signal peptide" evidence="8">
    <location>
        <begin position="1"/>
        <end position="18"/>
    </location>
</feature>
<keyword evidence="4" id="KW-0645">Protease</keyword>
<evidence type="ECO:0000256" key="1">
    <source>
        <dbReference type="ARBA" id="ARBA00001070"/>
    </source>
</evidence>
<dbReference type="EMBL" id="CAKLPZ010000001">
    <property type="protein sequence ID" value="CAH1000496.1"/>
    <property type="molecule type" value="Genomic_DNA"/>
</dbReference>
<dbReference type="Pfam" id="PF00326">
    <property type="entry name" value="Peptidase_S9"/>
    <property type="match status" value="1"/>
</dbReference>
<organism evidence="11 12">
    <name type="scientific">Neolewinella maritima</name>
    <dbReference type="NCBI Taxonomy" id="1383882"/>
    <lineage>
        <taxon>Bacteria</taxon>
        <taxon>Pseudomonadati</taxon>
        <taxon>Bacteroidota</taxon>
        <taxon>Saprospiria</taxon>
        <taxon>Saprospirales</taxon>
        <taxon>Lewinellaceae</taxon>
        <taxon>Neolewinella</taxon>
    </lineage>
</organism>
<evidence type="ECO:0000313" key="11">
    <source>
        <dbReference type="EMBL" id="CAH1000496.1"/>
    </source>
</evidence>
<dbReference type="Gene3D" id="3.40.50.1820">
    <property type="entry name" value="alpha/beta hydrolase"/>
    <property type="match status" value="1"/>
</dbReference>
<feature type="chain" id="PRO_5046491127" description="prolyl oligopeptidase" evidence="8">
    <location>
        <begin position="19"/>
        <end position="725"/>
    </location>
</feature>
<dbReference type="InterPro" id="IPR029058">
    <property type="entry name" value="AB_hydrolase_fold"/>
</dbReference>
<dbReference type="PANTHER" id="PTHR42881:SF2">
    <property type="entry name" value="PROLYL ENDOPEPTIDASE"/>
    <property type="match status" value="1"/>
</dbReference>
<dbReference type="PROSITE" id="PS00708">
    <property type="entry name" value="PRO_ENDOPEP_SER"/>
    <property type="match status" value="1"/>
</dbReference>
<dbReference type="PANTHER" id="PTHR42881">
    <property type="entry name" value="PROLYL ENDOPEPTIDASE"/>
    <property type="match status" value="1"/>
</dbReference>
<dbReference type="SUPFAM" id="SSF53474">
    <property type="entry name" value="alpha/beta-Hydrolases"/>
    <property type="match status" value="1"/>
</dbReference>
<comment type="catalytic activity">
    <reaction evidence="1">
        <text>Hydrolysis of Pro-|-Xaa &gt;&gt; Ala-|-Xaa in oligopeptides.</text>
        <dbReference type="EC" id="3.4.21.26"/>
    </reaction>
</comment>
<evidence type="ECO:0000313" key="12">
    <source>
        <dbReference type="Proteomes" id="UP000837803"/>
    </source>
</evidence>
<evidence type="ECO:0000256" key="5">
    <source>
        <dbReference type="ARBA" id="ARBA00022801"/>
    </source>
</evidence>
<comment type="similarity">
    <text evidence="2">Belongs to the peptidase S9A family.</text>
</comment>
<feature type="domain" description="Peptidase S9A N-terminal" evidence="10">
    <location>
        <begin position="39"/>
        <end position="443"/>
    </location>
</feature>
<name>A0ABN8F1A9_9BACT</name>
<evidence type="ECO:0000256" key="2">
    <source>
        <dbReference type="ARBA" id="ARBA00005228"/>
    </source>
</evidence>
<dbReference type="Gene3D" id="2.130.10.120">
    <property type="entry name" value="Prolyl oligopeptidase, N-terminal domain"/>
    <property type="match status" value="1"/>
</dbReference>
<dbReference type="Pfam" id="PF02897">
    <property type="entry name" value="Peptidase_S9_N"/>
    <property type="match status" value="1"/>
</dbReference>
<feature type="region of interest" description="Disordered" evidence="7">
    <location>
        <begin position="28"/>
        <end position="47"/>
    </location>
</feature>
<dbReference type="InterPro" id="IPR023302">
    <property type="entry name" value="Pept_S9A_N"/>
</dbReference>
<dbReference type="InterPro" id="IPR002470">
    <property type="entry name" value="Peptidase_S9A"/>
</dbReference>
<dbReference type="PRINTS" id="PR00862">
    <property type="entry name" value="PROLIGOPTASE"/>
</dbReference>
<keyword evidence="8" id="KW-0732">Signal</keyword>
<evidence type="ECO:0000256" key="3">
    <source>
        <dbReference type="ARBA" id="ARBA00011897"/>
    </source>
</evidence>